<dbReference type="EMBL" id="WVIE01000076">
    <property type="protein sequence ID" value="NDJ20043.1"/>
    <property type="molecule type" value="Genomic_DNA"/>
</dbReference>
<dbReference type="AlphaFoldDB" id="A0A8J8CKM2"/>
<comment type="caution">
    <text evidence="1">The sequence shown here is derived from an EMBL/GenBank/DDBJ whole genome shotgun (WGS) entry which is preliminary data.</text>
</comment>
<gene>
    <name evidence="1" type="ORF">GS601_22675</name>
</gene>
<name>A0A8J8CKM2_9CYAN</name>
<accession>A0A8J8CKM2</accession>
<protein>
    <submittedName>
        <fullName evidence="1">Uncharacterized protein</fullName>
    </submittedName>
</protein>
<reference evidence="1" key="1">
    <citation type="submission" date="2019-12" db="EMBL/GenBank/DDBJ databases">
        <title>High-Quality draft genome sequences of three cyanobacteria isolated from the limestone walls of the Old Cathedral of Coimbra.</title>
        <authorList>
            <person name="Tiago I."/>
            <person name="Soares F."/>
            <person name="Portugal A."/>
        </authorList>
    </citation>
    <scope>NUCLEOTIDE SEQUENCE</scope>
    <source>
        <strain evidence="1">A</strain>
    </source>
</reference>
<keyword evidence="2" id="KW-1185">Reference proteome</keyword>
<feature type="non-terminal residue" evidence="1">
    <location>
        <position position="1"/>
    </location>
</feature>
<sequence length="179" mass="20288">LPPTEEAVDCDQRQSLAPGLTRTQVIGKASRRKPPDGSAAFAAQGKTFERFRKIMLRRYVLTDGTTSDEVHYMMPNELEQAQREAKLATDGKWLWVAADEAIYLSISEAIAQLCNISSNIEFEKFCQLLKLQPKKDNLTTRAAWKQFNLASQALREGISPEQWETLLFQASNAQIQKRK</sequence>
<evidence type="ECO:0000313" key="1">
    <source>
        <dbReference type="EMBL" id="NDJ20043.1"/>
    </source>
</evidence>
<dbReference type="Proteomes" id="UP000646053">
    <property type="component" value="Unassembled WGS sequence"/>
</dbReference>
<evidence type="ECO:0000313" key="2">
    <source>
        <dbReference type="Proteomes" id="UP000646053"/>
    </source>
</evidence>
<organism evidence="1 2">
    <name type="scientific">Myxacorys almedinensis A</name>
    <dbReference type="NCBI Taxonomy" id="2690445"/>
    <lineage>
        <taxon>Bacteria</taxon>
        <taxon>Bacillati</taxon>
        <taxon>Cyanobacteriota</taxon>
        <taxon>Cyanophyceae</taxon>
        <taxon>Leptolyngbyales</taxon>
        <taxon>Leptolyngbyaceae</taxon>
        <taxon>Myxacorys</taxon>
        <taxon>Myxacorys almedinensis</taxon>
    </lineage>
</organism>
<proteinExistence type="predicted"/>
<dbReference type="RefSeq" id="WP_162425561.1">
    <property type="nucleotide sequence ID" value="NZ_WVIE01000076.1"/>
</dbReference>